<evidence type="ECO:0000313" key="4">
    <source>
        <dbReference type="Proteomes" id="UP000094020"/>
    </source>
</evidence>
<reference evidence="3" key="2">
    <citation type="submission" date="2013-07" db="EMBL/GenBank/DDBJ databases">
        <authorList>
            <consortium name="The Broad Institute Genome Sequencing Platform"/>
            <person name="Cuomo C."/>
            <person name="Litvintseva A."/>
            <person name="Chen Y."/>
            <person name="Heitman J."/>
            <person name="Sun S."/>
            <person name="Springer D."/>
            <person name="Dromer F."/>
            <person name="Young S.K."/>
            <person name="Zeng Q."/>
            <person name="Gargeya S."/>
            <person name="Fitzgerald M."/>
            <person name="Abouelleil A."/>
            <person name="Alvarado L."/>
            <person name="Berlin A.M."/>
            <person name="Chapman S.B."/>
            <person name="Dewar J."/>
            <person name="Goldberg J."/>
            <person name="Griggs A."/>
            <person name="Gujja S."/>
            <person name="Hansen M."/>
            <person name="Howarth C."/>
            <person name="Imamovic A."/>
            <person name="Larimer J."/>
            <person name="McCowan C."/>
            <person name="Murphy C."/>
            <person name="Pearson M."/>
            <person name="Priest M."/>
            <person name="Roberts A."/>
            <person name="Saif S."/>
            <person name="Shea T."/>
            <person name="Sykes S."/>
            <person name="Wortman J."/>
            <person name="Nusbaum C."/>
            <person name="Birren B."/>
        </authorList>
    </citation>
    <scope>NUCLEOTIDE SEQUENCE</scope>
    <source>
        <strain evidence="3">CBS 10737</strain>
    </source>
</reference>
<feature type="compositionally biased region" description="Polar residues" evidence="1">
    <location>
        <begin position="8"/>
        <end position="18"/>
    </location>
</feature>
<protein>
    <submittedName>
        <fullName evidence="2">Uncharacterized protein</fullName>
    </submittedName>
</protein>
<dbReference type="EMBL" id="CP144529">
    <property type="protein sequence ID" value="WWC73833.1"/>
    <property type="molecule type" value="Genomic_DNA"/>
</dbReference>
<dbReference type="AlphaFoldDB" id="A0A1B9HYD1"/>
<dbReference type="EMBL" id="KI894014">
    <property type="protein sequence ID" value="OCF48270.1"/>
    <property type="molecule type" value="Genomic_DNA"/>
</dbReference>
<dbReference type="KEGG" id="kpin:30174507"/>
<reference evidence="3" key="4">
    <citation type="submission" date="2024-02" db="EMBL/GenBank/DDBJ databases">
        <title>Comparative genomics of Cryptococcus and Kwoniella reveals pathogenesis evolution and contrasting modes of karyotype evolution via chromosome fusion or intercentromeric recombination.</title>
        <authorList>
            <person name="Coelho M.A."/>
            <person name="David-Palma M."/>
            <person name="Shea T."/>
            <person name="Bowers K."/>
            <person name="McGinley-Smith S."/>
            <person name="Mohammad A.W."/>
            <person name="Gnirke A."/>
            <person name="Yurkov A.M."/>
            <person name="Nowrousian M."/>
            <person name="Sun S."/>
            <person name="Cuomo C.A."/>
            <person name="Heitman J."/>
        </authorList>
    </citation>
    <scope>NUCLEOTIDE SEQUENCE</scope>
    <source>
        <strain evidence="3">CBS 10737</strain>
    </source>
</reference>
<evidence type="ECO:0000313" key="2">
    <source>
        <dbReference type="EMBL" id="OCF48270.1"/>
    </source>
</evidence>
<gene>
    <name evidence="2" type="ORF">I206_06138</name>
    <name evidence="3" type="ORF">I206_107805</name>
</gene>
<evidence type="ECO:0000313" key="3">
    <source>
        <dbReference type="EMBL" id="WWC73833.1"/>
    </source>
</evidence>
<proteinExistence type="predicted"/>
<dbReference type="Proteomes" id="UP000094020">
    <property type="component" value="Chromosome 11"/>
</dbReference>
<dbReference type="GeneID" id="30174507"/>
<feature type="compositionally biased region" description="Polar residues" evidence="1">
    <location>
        <begin position="32"/>
        <end position="47"/>
    </location>
</feature>
<name>A0A1B9HYD1_9TREE</name>
<reference evidence="2" key="3">
    <citation type="submission" date="2016-07" db="EMBL/GenBank/DDBJ databases">
        <title>Evolution of pathogenesis and genome organization in the Tremellales.</title>
        <authorList>
            <person name="Cuomo C."/>
            <person name="Litvintseva A."/>
            <person name="Heitman J."/>
            <person name="Chen Y."/>
            <person name="Sun S."/>
            <person name="Springer D."/>
            <person name="Dromer F."/>
            <person name="Young S."/>
            <person name="Zeng Q."/>
            <person name="Chapman S."/>
            <person name="Gujja S."/>
            <person name="Saif S."/>
            <person name="Birren B."/>
        </authorList>
    </citation>
    <scope>NUCLEOTIDE SEQUENCE</scope>
    <source>
        <strain evidence="2">CBS 10737</strain>
    </source>
</reference>
<sequence length="185" mass="20325">MSPPPSTPAQEDNQVQDSKGTHSKPTKWAIPSSPNGTRSGPQTWMQQARSLQRRTEDITNAVSNSIYSTFVPKVQRKVEQTGKKWHNSRCDESGGYKPLHCGRLIETSGSDGADSNEAFSWTSESAMKQVQECGKPVCMIKSDTCTNGNRCASLFCKEHMCGGCQTNGKEYDPAYTEGDDDFEAC</sequence>
<feature type="region of interest" description="Disordered" evidence="1">
    <location>
        <begin position="1"/>
        <end position="47"/>
    </location>
</feature>
<evidence type="ECO:0000256" key="1">
    <source>
        <dbReference type="SAM" id="MobiDB-lite"/>
    </source>
</evidence>
<reference evidence="2" key="1">
    <citation type="submission" date="2013-07" db="EMBL/GenBank/DDBJ databases">
        <title>The Genome Sequence of Cryptococcus pinus CBS10737.</title>
        <authorList>
            <consortium name="The Broad Institute Genome Sequencing Platform"/>
            <person name="Cuomo C."/>
            <person name="Litvintseva A."/>
            <person name="Chen Y."/>
            <person name="Heitman J."/>
            <person name="Sun S."/>
            <person name="Springer D."/>
            <person name="Dromer F."/>
            <person name="Young S.K."/>
            <person name="Zeng Q."/>
            <person name="Gargeya S."/>
            <person name="Fitzgerald M."/>
            <person name="Abouelleil A."/>
            <person name="Alvarado L."/>
            <person name="Berlin A.M."/>
            <person name="Chapman S.B."/>
            <person name="Dewar J."/>
            <person name="Goldberg J."/>
            <person name="Griggs A."/>
            <person name="Gujja S."/>
            <person name="Hansen M."/>
            <person name="Howarth C."/>
            <person name="Imamovic A."/>
            <person name="Larimer J."/>
            <person name="McCowan C."/>
            <person name="Murphy C."/>
            <person name="Pearson M."/>
            <person name="Priest M."/>
            <person name="Roberts A."/>
            <person name="Saif S."/>
            <person name="Shea T."/>
            <person name="Sykes S."/>
            <person name="Wortman J."/>
            <person name="Nusbaum C."/>
            <person name="Birren B."/>
        </authorList>
    </citation>
    <scope>NUCLEOTIDE SEQUENCE [LARGE SCALE GENOMIC DNA]</scope>
    <source>
        <strain evidence="2">CBS 10737</strain>
    </source>
</reference>
<accession>A0A1B9HYD1</accession>
<dbReference type="RefSeq" id="XP_019009489.1">
    <property type="nucleotide sequence ID" value="XM_019157849.1"/>
</dbReference>
<keyword evidence="4" id="KW-1185">Reference proteome</keyword>
<organism evidence="2">
    <name type="scientific">Kwoniella pini CBS 10737</name>
    <dbReference type="NCBI Taxonomy" id="1296096"/>
    <lineage>
        <taxon>Eukaryota</taxon>
        <taxon>Fungi</taxon>
        <taxon>Dikarya</taxon>
        <taxon>Basidiomycota</taxon>
        <taxon>Agaricomycotina</taxon>
        <taxon>Tremellomycetes</taxon>
        <taxon>Tremellales</taxon>
        <taxon>Cryptococcaceae</taxon>
        <taxon>Kwoniella</taxon>
    </lineage>
</organism>